<keyword evidence="4 7" id="KW-1133">Transmembrane helix</keyword>
<reference evidence="8 9" key="1">
    <citation type="submission" date="2016-10" db="EMBL/GenBank/DDBJ databases">
        <title>Comparative genomics of Bacillus thuringiensis reveals a path to pathogens against multiple invertebrate hosts.</title>
        <authorList>
            <person name="Zheng J."/>
            <person name="Gao Q."/>
            <person name="Liu H."/>
            <person name="Peng D."/>
            <person name="Ruan L."/>
            <person name="Sun M."/>
        </authorList>
    </citation>
    <scope>NUCLEOTIDE SEQUENCE [LARGE SCALE GENOMIC DNA]</scope>
    <source>
        <strain evidence="8">HD5</strain>
    </source>
</reference>
<dbReference type="InterPro" id="IPR004995">
    <property type="entry name" value="Spore_Ger"/>
</dbReference>
<comment type="caution">
    <text evidence="8">The sequence shown here is derived from an EMBL/GenBank/DDBJ whole genome shotgun (WGS) entry which is preliminary data.</text>
</comment>
<comment type="similarity">
    <text evidence="2 6">Belongs to the GerABKA family.</text>
</comment>
<evidence type="ECO:0000256" key="7">
    <source>
        <dbReference type="SAM" id="Phobius"/>
    </source>
</evidence>
<feature type="transmembrane region" description="Helical" evidence="7">
    <location>
        <begin position="287"/>
        <end position="311"/>
    </location>
</feature>
<dbReference type="Proteomes" id="UP000194551">
    <property type="component" value="Unassembled WGS sequence"/>
</dbReference>
<keyword evidence="5 6" id="KW-0472">Membrane</keyword>
<comment type="subcellular location">
    <subcellularLocation>
        <location evidence="6">Cell membrane</location>
    </subcellularLocation>
    <subcellularLocation>
        <location evidence="1">Membrane</location>
        <topology evidence="1">Multi-pass membrane protein</topology>
    </subcellularLocation>
</comment>
<dbReference type="PANTHER" id="PTHR22550:SF16">
    <property type="entry name" value="SPORE GERMINATION PROTEIN"/>
    <property type="match status" value="1"/>
</dbReference>
<accession>A0A9X6KAZ1</accession>
<protein>
    <submittedName>
        <fullName evidence="8">Spore germination protein</fullName>
    </submittedName>
</protein>
<name>A0A9X6KAZ1_BACTU</name>
<evidence type="ECO:0000256" key="3">
    <source>
        <dbReference type="ARBA" id="ARBA00022692"/>
    </source>
</evidence>
<dbReference type="Pfam" id="PF03323">
    <property type="entry name" value="GerA"/>
    <property type="match status" value="1"/>
</dbReference>
<evidence type="ECO:0000256" key="4">
    <source>
        <dbReference type="ARBA" id="ARBA00022989"/>
    </source>
</evidence>
<evidence type="ECO:0000256" key="2">
    <source>
        <dbReference type="ARBA" id="ARBA00005278"/>
    </source>
</evidence>
<evidence type="ECO:0000313" key="9">
    <source>
        <dbReference type="Proteomes" id="UP000194551"/>
    </source>
</evidence>
<evidence type="ECO:0000256" key="1">
    <source>
        <dbReference type="ARBA" id="ARBA00004141"/>
    </source>
</evidence>
<dbReference type="RefSeq" id="WP_053514016.1">
    <property type="nucleotide sequence ID" value="NZ_CAKJXA010000093.1"/>
</dbReference>
<dbReference type="GO" id="GO:0009847">
    <property type="term" value="P:spore germination"/>
    <property type="evidence" value="ECO:0007669"/>
    <property type="project" value="UniProtKB-UniRule"/>
</dbReference>
<evidence type="ECO:0000256" key="5">
    <source>
        <dbReference type="ARBA" id="ARBA00023136"/>
    </source>
</evidence>
<gene>
    <name evidence="8" type="ORF">BK774_25265</name>
</gene>
<proteinExistence type="inferred from homology"/>
<evidence type="ECO:0000313" key="8">
    <source>
        <dbReference type="EMBL" id="OTZ98101.1"/>
    </source>
</evidence>
<organism evidence="8 9">
    <name type="scientific">Bacillus thuringiensis</name>
    <dbReference type="NCBI Taxonomy" id="1428"/>
    <lineage>
        <taxon>Bacteria</taxon>
        <taxon>Bacillati</taxon>
        <taxon>Bacillota</taxon>
        <taxon>Bacilli</taxon>
        <taxon>Bacillales</taxon>
        <taxon>Bacillaceae</taxon>
        <taxon>Bacillus</taxon>
        <taxon>Bacillus cereus group</taxon>
    </lineage>
</organism>
<dbReference type="InterPro" id="IPR050768">
    <property type="entry name" value="UPF0353/GerABKA_families"/>
</dbReference>
<dbReference type="PANTHER" id="PTHR22550">
    <property type="entry name" value="SPORE GERMINATION PROTEIN"/>
    <property type="match status" value="1"/>
</dbReference>
<dbReference type="AlphaFoldDB" id="A0A9X6KAZ1"/>
<feature type="transmembrane region" description="Helical" evidence="7">
    <location>
        <begin position="410"/>
        <end position="435"/>
    </location>
</feature>
<sequence>MNVSTNKFNSIITKDLLRNSEIINQIFDQSADLIQHSLNLKDGTSISIYYFEGLTDEKILRESVISRLLENKVAHQEIFNSTIISAPTEIIVQWNTLIQRLLEGQSVLFIDGYAGALTINTKGWAERSIQEPISETIIKGSHDGFIENASVNIGLLRRYVPSVELKIKKFNIGKRATTSVFLIYLGDIANNTIVQEAEKRIQSLDIDTAINIGELSHYISDYIDTPFPQSLISERPDVIANQILNGKVAIILDRSPSAMIIPMNLVGFFNLPDDHTFHWLIASFLRLLRCFSFFIATLLPAIYIAIVSFHFEVIPIDLYVSIAKSRSQVPFSPILEAFIMEITLEMLREAGIRLPQPIGQTIGIVGGIVIGQAAVQAGIVSNIMVIIVSVTAIASFIIPNYDLSGSIRIVRFPLMLLASLYGIVGIVGGITILIAHTVTLKSFGSSYTAPLSPFNLSDIKNTVFRLPTTIATKRDSTGYPQQMIKKSTTHIKDDSNDKC</sequence>
<dbReference type="EMBL" id="NFEM01000114">
    <property type="protein sequence ID" value="OTZ98101.1"/>
    <property type="molecule type" value="Genomic_DNA"/>
</dbReference>
<evidence type="ECO:0000256" key="6">
    <source>
        <dbReference type="PIRNR" id="PIRNR005690"/>
    </source>
</evidence>
<dbReference type="GO" id="GO:0005886">
    <property type="term" value="C:plasma membrane"/>
    <property type="evidence" value="ECO:0007669"/>
    <property type="project" value="UniProtKB-SubCell"/>
</dbReference>
<keyword evidence="3 7" id="KW-0812">Transmembrane</keyword>
<dbReference type="PIRSF" id="PIRSF005690">
    <property type="entry name" value="GerBA"/>
    <property type="match status" value="1"/>
</dbReference>
<feature type="transmembrane region" description="Helical" evidence="7">
    <location>
        <begin position="379"/>
        <end position="398"/>
    </location>
</feature>